<feature type="region of interest" description="Disordered" evidence="1">
    <location>
        <begin position="346"/>
        <end position="382"/>
    </location>
</feature>
<feature type="transmembrane region" description="Helical" evidence="2">
    <location>
        <begin position="260"/>
        <end position="284"/>
    </location>
</feature>
<name>A0A0C3BJC5_HEBCY</name>
<dbReference type="AlphaFoldDB" id="A0A0C3BJC5"/>
<keyword evidence="2" id="KW-0812">Transmembrane</keyword>
<dbReference type="Proteomes" id="UP000053424">
    <property type="component" value="Unassembled WGS sequence"/>
</dbReference>
<evidence type="ECO:0000256" key="3">
    <source>
        <dbReference type="SAM" id="SignalP"/>
    </source>
</evidence>
<feature type="compositionally biased region" description="Polar residues" evidence="1">
    <location>
        <begin position="475"/>
        <end position="491"/>
    </location>
</feature>
<keyword evidence="5" id="KW-1185">Reference proteome</keyword>
<feature type="chain" id="PRO_5002175707" description="Fibronectin type-III domain-containing protein" evidence="3">
    <location>
        <begin position="25"/>
        <end position="491"/>
    </location>
</feature>
<reference evidence="5" key="2">
    <citation type="submission" date="2015-01" db="EMBL/GenBank/DDBJ databases">
        <title>Evolutionary Origins and Diversification of the Mycorrhizal Mutualists.</title>
        <authorList>
            <consortium name="DOE Joint Genome Institute"/>
            <consortium name="Mycorrhizal Genomics Consortium"/>
            <person name="Kohler A."/>
            <person name="Kuo A."/>
            <person name="Nagy L.G."/>
            <person name="Floudas D."/>
            <person name="Copeland A."/>
            <person name="Barry K.W."/>
            <person name="Cichocki N."/>
            <person name="Veneault-Fourrey C."/>
            <person name="LaButti K."/>
            <person name="Lindquist E.A."/>
            <person name="Lipzen A."/>
            <person name="Lundell T."/>
            <person name="Morin E."/>
            <person name="Murat C."/>
            <person name="Riley R."/>
            <person name="Ohm R."/>
            <person name="Sun H."/>
            <person name="Tunlid A."/>
            <person name="Henrissat B."/>
            <person name="Grigoriev I.V."/>
            <person name="Hibbett D.S."/>
            <person name="Martin F."/>
        </authorList>
    </citation>
    <scope>NUCLEOTIDE SEQUENCE [LARGE SCALE GENOMIC DNA]</scope>
    <source>
        <strain evidence="5">h7</strain>
    </source>
</reference>
<feature type="region of interest" description="Disordered" evidence="1">
    <location>
        <begin position="461"/>
        <end position="491"/>
    </location>
</feature>
<gene>
    <name evidence="4" type="ORF">M413DRAFT_285180</name>
</gene>
<organism evidence="4 5">
    <name type="scientific">Hebeloma cylindrosporum</name>
    <dbReference type="NCBI Taxonomy" id="76867"/>
    <lineage>
        <taxon>Eukaryota</taxon>
        <taxon>Fungi</taxon>
        <taxon>Dikarya</taxon>
        <taxon>Basidiomycota</taxon>
        <taxon>Agaricomycotina</taxon>
        <taxon>Agaricomycetes</taxon>
        <taxon>Agaricomycetidae</taxon>
        <taxon>Agaricales</taxon>
        <taxon>Agaricineae</taxon>
        <taxon>Hymenogastraceae</taxon>
        <taxon>Hebeloma</taxon>
    </lineage>
</organism>
<evidence type="ECO:0008006" key="6">
    <source>
        <dbReference type="Google" id="ProtNLM"/>
    </source>
</evidence>
<protein>
    <recommendedName>
        <fullName evidence="6">Fibronectin type-III domain-containing protein</fullName>
    </recommendedName>
</protein>
<accession>A0A0C3BJC5</accession>
<evidence type="ECO:0000313" key="4">
    <source>
        <dbReference type="EMBL" id="KIM36830.1"/>
    </source>
</evidence>
<evidence type="ECO:0000256" key="1">
    <source>
        <dbReference type="SAM" id="MobiDB-lite"/>
    </source>
</evidence>
<dbReference type="HOGENOM" id="CLU_041803_0_0_1"/>
<sequence>MAGLVRTPLLPILLLLISIHFVQGSYHTPYLNPGFHLDYAKPNQPLTIPVTSQCEKIHLKWTRSANDTGLLPVAPYFLQVYSSASSTPYFVEAGFGPTFDWDVPFAPNTLYQICMFDINGVSGGCQQAYSMITNTTVDKPFCNNVTAPSALSVSARVPTGAMSLYSYIDQCKSLSVTPSSGTPPFTLTIAPSNHPPYNITSKTIDTISWQVSLPRGSQFYISLESSEGSMWASGPLTVGGFGQDNCLASGSRSKDDFEKVLIGSTVGSIVFGIAAGIIGCLVFLRLRRRHRAPSQADFGDKFSHSSPFRSLRAASSFGGTSLAPSSSLGLASPTLSSIPLAPATPPTRLFALPESSPPPRQQSPPRRPPRGHRSVEPYVIPPSDISADSILNRYPADVKRPLRSSEITVTSGDDTSSLASSSTGSQSNSLSRALSTQSRAPTYVSRTTRLRDVVNAINETDVPDLPPEYGHHTTDTSLNYAPSVLSSGNRF</sequence>
<keyword evidence="2" id="KW-1133">Transmembrane helix</keyword>
<dbReference type="EMBL" id="KN831802">
    <property type="protein sequence ID" value="KIM36830.1"/>
    <property type="molecule type" value="Genomic_DNA"/>
</dbReference>
<dbReference type="CDD" id="cd12087">
    <property type="entry name" value="TM_EGFR-like"/>
    <property type="match status" value="1"/>
</dbReference>
<feature type="compositionally biased region" description="Low complexity" evidence="1">
    <location>
        <begin position="411"/>
        <end position="431"/>
    </location>
</feature>
<keyword evidence="2" id="KW-0472">Membrane</keyword>
<evidence type="ECO:0000256" key="2">
    <source>
        <dbReference type="SAM" id="Phobius"/>
    </source>
</evidence>
<feature type="compositionally biased region" description="Pro residues" evidence="1">
    <location>
        <begin position="355"/>
        <end position="366"/>
    </location>
</feature>
<keyword evidence="3" id="KW-0732">Signal</keyword>
<dbReference type="OrthoDB" id="2563021at2759"/>
<proteinExistence type="predicted"/>
<reference evidence="4 5" key="1">
    <citation type="submission" date="2014-04" db="EMBL/GenBank/DDBJ databases">
        <authorList>
            <consortium name="DOE Joint Genome Institute"/>
            <person name="Kuo A."/>
            <person name="Gay G."/>
            <person name="Dore J."/>
            <person name="Kohler A."/>
            <person name="Nagy L.G."/>
            <person name="Floudas D."/>
            <person name="Copeland A."/>
            <person name="Barry K.W."/>
            <person name="Cichocki N."/>
            <person name="Veneault-Fourrey C."/>
            <person name="LaButti K."/>
            <person name="Lindquist E.A."/>
            <person name="Lipzen A."/>
            <person name="Lundell T."/>
            <person name="Morin E."/>
            <person name="Murat C."/>
            <person name="Sun H."/>
            <person name="Tunlid A."/>
            <person name="Henrissat B."/>
            <person name="Grigoriev I.V."/>
            <person name="Hibbett D.S."/>
            <person name="Martin F."/>
            <person name="Nordberg H.P."/>
            <person name="Cantor M.N."/>
            <person name="Hua S.X."/>
        </authorList>
    </citation>
    <scope>NUCLEOTIDE SEQUENCE [LARGE SCALE GENOMIC DNA]</scope>
    <source>
        <strain evidence="5">h7</strain>
    </source>
</reference>
<feature type="region of interest" description="Disordered" evidence="1">
    <location>
        <begin position="405"/>
        <end position="445"/>
    </location>
</feature>
<evidence type="ECO:0000313" key="5">
    <source>
        <dbReference type="Proteomes" id="UP000053424"/>
    </source>
</evidence>
<feature type="signal peptide" evidence="3">
    <location>
        <begin position="1"/>
        <end position="24"/>
    </location>
</feature>
<feature type="compositionally biased region" description="Polar residues" evidence="1">
    <location>
        <begin position="432"/>
        <end position="445"/>
    </location>
</feature>